<evidence type="ECO:0008006" key="4">
    <source>
        <dbReference type="Google" id="ProtNLM"/>
    </source>
</evidence>
<sequence>MALQSRLTVYAAIAGVLALMGGIVYYASLDNVSLDQVEVELTDVTLREAGEDEAKFVLTFLVKNPSEKIYVVPVIAYELYDDDVLLGSGKYSTEDVALPGRAQIFAGGEVPLKNTFILKKSEVGSEIYQSMINGKITDYVVEGIITTQSTWSVAENEFRSEK</sequence>
<keyword evidence="1" id="KW-0472">Membrane</keyword>
<feature type="transmembrane region" description="Helical" evidence="1">
    <location>
        <begin position="7"/>
        <end position="27"/>
    </location>
</feature>
<dbReference type="Gene3D" id="2.60.40.1820">
    <property type="match status" value="1"/>
</dbReference>
<dbReference type="EMBL" id="CP021324">
    <property type="protein sequence ID" value="ARS65252.1"/>
    <property type="molecule type" value="Genomic_DNA"/>
</dbReference>
<name>A0A2Z2HMN2_9ARCH</name>
<dbReference type="AlphaFoldDB" id="A0A2Z2HMN2"/>
<gene>
    <name evidence="2" type="ORF">NMSP_1653</name>
</gene>
<dbReference type="Proteomes" id="UP000249949">
    <property type="component" value="Chromosome"/>
</dbReference>
<dbReference type="OrthoDB" id="10027at2157"/>
<dbReference type="RefSeq" id="WP_192866172.1">
    <property type="nucleotide sequence ID" value="NZ_CP021324.1"/>
</dbReference>
<protein>
    <recommendedName>
        <fullName evidence="4">Late embryogenesis abundant protein</fullName>
    </recommendedName>
</protein>
<proteinExistence type="predicted"/>
<accession>A0A2Z2HMN2</accession>
<evidence type="ECO:0000313" key="3">
    <source>
        <dbReference type="Proteomes" id="UP000249949"/>
    </source>
</evidence>
<dbReference type="KEGG" id="nct:NMSP_1653"/>
<organism evidence="2 3">
    <name type="scientific">Candidatus Nitrosomarinus catalinensis</name>
    <dbReference type="NCBI Taxonomy" id="1898749"/>
    <lineage>
        <taxon>Archaea</taxon>
        <taxon>Nitrososphaerota</taxon>
        <taxon>Nitrososphaeria</taxon>
        <taxon>Nitrosopumilales</taxon>
        <taxon>Nitrosopumilaceae</taxon>
        <taxon>Candidatus Nitrosomarinus</taxon>
    </lineage>
</organism>
<keyword evidence="1" id="KW-1133">Transmembrane helix</keyword>
<dbReference type="GeneID" id="32902095"/>
<reference evidence="2 3" key="1">
    <citation type="journal article" date="2017" name="Environ. Microbiol.">
        <title>Genome and epigenome of a novel marine Thaumarchaeota strain suggest viral infection, phosphorothioation DNA modification and multiple restriction systems.</title>
        <authorList>
            <person name="Ahlgren N.A."/>
            <person name="Chen Y."/>
            <person name="Needham D.M."/>
            <person name="Parada A.E."/>
            <person name="Sachdeva R."/>
            <person name="Trinh V."/>
            <person name="Chen T."/>
            <person name="Fuhrman J.A."/>
        </authorList>
    </citation>
    <scope>NUCLEOTIDE SEQUENCE [LARGE SCALE GENOMIC DNA]</scope>
    <source>
        <strain evidence="2 3">SPOT01</strain>
    </source>
</reference>
<dbReference type="SUPFAM" id="SSF117070">
    <property type="entry name" value="LEA14-like"/>
    <property type="match status" value="1"/>
</dbReference>
<evidence type="ECO:0000256" key="1">
    <source>
        <dbReference type="SAM" id="Phobius"/>
    </source>
</evidence>
<keyword evidence="3" id="KW-1185">Reference proteome</keyword>
<evidence type="ECO:0000313" key="2">
    <source>
        <dbReference type="EMBL" id="ARS65252.1"/>
    </source>
</evidence>
<keyword evidence="1" id="KW-0812">Transmembrane</keyword>